<evidence type="ECO:0000256" key="5">
    <source>
        <dbReference type="ARBA" id="ARBA00022617"/>
    </source>
</evidence>
<organism evidence="17 18">
    <name type="scientific">Eragrostis curvula</name>
    <name type="common">weeping love grass</name>
    <dbReference type="NCBI Taxonomy" id="38414"/>
    <lineage>
        <taxon>Eukaryota</taxon>
        <taxon>Viridiplantae</taxon>
        <taxon>Streptophyta</taxon>
        <taxon>Embryophyta</taxon>
        <taxon>Tracheophyta</taxon>
        <taxon>Spermatophyta</taxon>
        <taxon>Magnoliopsida</taxon>
        <taxon>Liliopsida</taxon>
        <taxon>Poales</taxon>
        <taxon>Poaceae</taxon>
        <taxon>PACMAD clade</taxon>
        <taxon>Chloridoideae</taxon>
        <taxon>Eragrostideae</taxon>
        <taxon>Eragrostidinae</taxon>
        <taxon>Eragrostis</taxon>
    </lineage>
</organism>
<comment type="similarity">
    <text evidence="14">Belongs to the peroxidase family.</text>
</comment>
<comment type="cofactor">
    <cofactor evidence="12">
        <name>Ca(2+)</name>
        <dbReference type="ChEBI" id="CHEBI:29108"/>
    </cofactor>
    <text evidence="12">Binds 2 calcium ions per subunit.</text>
</comment>
<dbReference type="Proteomes" id="UP000324897">
    <property type="component" value="Unassembled WGS sequence"/>
</dbReference>
<evidence type="ECO:0000256" key="14">
    <source>
        <dbReference type="RuleBase" id="RU004241"/>
    </source>
</evidence>
<comment type="subcellular location">
    <subcellularLocation>
        <location evidence="3">Secreted</location>
    </subcellularLocation>
</comment>
<dbReference type="PRINTS" id="PR00461">
    <property type="entry name" value="PLPEROXIDASE"/>
</dbReference>
<dbReference type="GO" id="GO:0005576">
    <property type="term" value="C:extracellular region"/>
    <property type="evidence" value="ECO:0007669"/>
    <property type="project" value="UniProtKB-SubCell"/>
</dbReference>
<evidence type="ECO:0000313" key="17">
    <source>
        <dbReference type="EMBL" id="TVU21094.1"/>
    </source>
</evidence>
<dbReference type="PANTHER" id="PTHR31517">
    <property type="match status" value="1"/>
</dbReference>
<keyword evidence="8" id="KW-0560">Oxidoreductase</keyword>
<dbReference type="GO" id="GO:0020037">
    <property type="term" value="F:heme binding"/>
    <property type="evidence" value="ECO:0007669"/>
    <property type="project" value="InterPro"/>
</dbReference>
<dbReference type="Pfam" id="PF00141">
    <property type="entry name" value="peroxidase"/>
    <property type="match status" value="1"/>
</dbReference>
<keyword evidence="7 12" id="KW-0106">Calcium</keyword>
<dbReference type="PANTHER" id="PTHR31517:SF84">
    <property type="entry name" value="PEROXIDASE"/>
    <property type="match status" value="1"/>
</dbReference>
<protein>
    <recommendedName>
        <fullName evidence="16">Plant heme peroxidase family profile domain-containing protein</fullName>
    </recommendedName>
</protein>
<sequence length="268" mass="28544">MSVEASLAATPAAARWSVRPRPTTRASAVSRSWTPLRPPWSVPARAPSHCADIVTFAARDSVNLFYQVPSGRRDGNGNVPTEIDALSFLPGPNSTASDLVDGFGNKTLTAEEMVVLSGSQTIDRAVPRRQLPVPEPGAAAQRQHQPGIPGAAGWRCAPPTPASSRRAYQALLDNNYYKLLKLDLGLHFSDDQLIRNATLAPSVAAFAANETLWKEKFVAAMIKMGNIEVIKTGAQGEVRLNCSIVNAPSSSSSIIEMILPGSTDVSTS</sequence>
<dbReference type="Gramene" id="TVU21094">
    <property type="protein sequence ID" value="TVU21094"/>
    <property type="gene ID" value="EJB05_30708"/>
</dbReference>
<reference evidence="17 18" key="1">
    <citation type="journal article" date="2019" name="Sci. Rep.">
        <title>A high-quality genome of Eragrostis curvula grass provides insights into Poaceae evolution and supports new strategies to enhance forage quality.</title>
        <authorList>
            <person name="Carballo J."/>
            <person name="Santos B.A.C.M."/>
            <person name="Zappacosta D."/>
            <person name="Garbus I."/>
            <person name="Selva J.P."/>
            <person name="Gallo C.A."/>
            <person name="Diaz A."/>
            <person name="Albertini E."/>
            <person name="Caccamo M."/>
            <person name="Echenique V."/>
        </authorList>
    </citation>
    <scope>NUCLEOTIDE SEQUENCE [LARGE SCALE GENOMIC DNA]</scope>
    <source>
        <strain evidence="18">cv. Victoria</strain>
        <tissue evidence="17">Leaf</tissue>
    </source>
</reference>
<dbReference type="InterPro" id="IPR000823">
    <property type="entry name" value="Peroxidase_pln"/>
</dbReference>
<keyword evidence="18" id="KW-1185">Reference proteome</keyword>
<feature type="non-terminal residue" evidence="17">
    <location>
        <position position="1"/>
    </location>
</feature>
<dbReference type="SUPFAM" id="SSF48113">
    <property type="entry name" value="Heme-dependent peroxidases"/>
    <property type="match status" value="1"/>
</dbReference>
<evidence type="ECO:0000256" key="3">
    <source>
        <dbReference type="ARBA" id="ARBA00004613"/>
    </source>
</evidence>
<evidence type="ECO:0000256" key="12">
    <source>
        <dbReference type="PIRSR" id="PIRSR600823-3"/>
    </source>
</evidence>
<dbReference type="AlphaFoldDB" id="A0A5J9UC89"/>
<keyword evidence="4" id="KW-0575">Peroxidase</keyword>
<dbReference type="Gene3D" id="1.10.520.10">
    <property type="match status" value="1"/>
</dbReference>
<dbReference type="GO" id="GO:0006979">
    <property type="term" value="P:response to oxidative stress"/>
    <property type="evidence" value="ECO:0007669"/>
    <property type="project" value="InterPro"/>
</dbReference>
<feature type="region of interest" description="Disordered" evidence="15">
    <location>
        <begin position="1"/>
        <end position="25"/>
    </location>
</feature>
<keyword evidence="13" id="KW-1015">Disulfide bond</keyword>
<evidence type="ECO:0000313" key="18">
    <source>
        <dbReference type="Proteomes" id="UP000324897"/>
    </source>
</evidence>
<dbReference type="OrthoDB" id="2113341at2759"/>
<feature type="binding site" evidence="12">
    <location>
        <position position="121"/>
    </location>
    <ligand>
        <name>Ca(2+)</name>
        <dbReference type="ChEBI" id="CHEBI:29108"/>
        <label>2</label>
    </ligand>
</feature>
<keyword evidence="6 12" id="KW-0479">Metal-binding</keyword>
<evidence type="ECO:0000256" key="15">
    <source>
        <dbReference type="SAM" id="MobiDB-lite"/>
    </source>
</evidence>
<evidence type="ECO:0000256" key="7">
    <source>
        <dbReference type="ARBA" id="ARBA00022837"/>
    </source>
</evidence>
<keyword evidence="9" id="KW-0408">Iron</keyword>
<evidence type="ECO:0000256" key="4">
    <source>
        <dbReference type="ARBA" id="ARBA00022559"/>
    </source>
</evidence>
<dbReference type="InterPro" id="IPR002016">
    <property type="entry name" value="Haem_peroxidase"/>
</dbReference>
<accession>A0A5J9UC89</accession>
<dbReference type="GO" id="GO:0140825">
    <property type="term" value="F:lactoperoxidase activity"/>
    <property type="evidence" value="ECO:0007669"/>
    <property type="project" value="UniProtKB-EC"/>
</dbReference>
<evidence type="ECO:0000256" key="2">
    <source>
        <dbReference type="ARBA" id="ARBA00001970"/>
    </source>
</evidence>
<feature type="binding site" evidence="12">
    <location>
        <position position="173"/>
    </location>
    <ligand>
        <name>Ca(2+)</name>
        <dbReference type="ChEBI" id="CHEBI:29108"/>
        <label>2</label>
    </ligand>
</feature>
<evidence type="ECO:0000259" key="16">
    <source>
        <dbReference type="PROSITE" id="PS50873"/>
    </source>
</evidence>
<evidence type="ECO:0000256" key="11">
    <source>
        <dbReference type="PIRSR" id="PIRSR600823-2"/>
    </source>
</evidence>
<keyword evidence="5" id="KW-0349">Heme</keyword>
<comment type="catalytic activity">
    <reaction evidence="1">
        <text>2 a phenolic donor + H2O2 = 2 a phenolic radical donor + 2 H2O</text>
        <dbReference type="Rhea" id="RHEA:56136"/>
        <dbReference type="ChEBI" id="CHEBI:15377"/>
        <dbReference type="ChEBI" id="CHEBI:16240"/>
        <dbReference type="ChEBI" id="CHEBI:139520"/>
        <dbReference type="ChEBI" id="CHEBI:139521"/>
        <dbReference type="EC" id="1.11.1.7"/>
    </reaction>
</comment>
<comment type="caution">
    <text evidence="17">The sequence shown here is derived from an EMBL/GenBank/DDBJ whole genome shotgun (WGS) entry which is preliminary data.</text>
</comment>
<evidence type="ECO:0000256" key="10">
    <source>
        <dbReference type="ARBA" id="ARBA00023324"/>
    </source>
</evidence>
<evidence type="ECO:0000256" key="9">
    <source>
        <dbReference type="ARBA" id="ARBA00023004"/>
    </source>
</evidence>
<evidence type="ECO:0000256" key="13">
    <source>
        <dbReference type="PIRSR" id="PIRSR600823-5"/>
    </source>
</evidence>
<gene>
    <name evidence="17" type="ORF">EJB05_30708</name>
</gene>
<feature type="disulfide bond" evidence="13">
    <location>
        <begin position="50"/>
        <end position="242"/>
    </location>
</feature>
<dbReference type="Gene3D" id="1.10.420.10">
    <property type="entry name" value="Peroxidase, domain 2"/>
    <property type="match status" value="1"/>
</dbReference>
<dbReference type="PROSITE" id="PS50873">
    <property type="entry name" value="PEROXIDASE_4"/>
    <property type="match status" value="1"/>
</dbReference>
<evidence type="ECO:0000256" key="6">
    <source>
        <dbReference type="ARBA" id="ARBA00022723"/>
    </source>
</evidence>
<dbReference type="EMBL" id="RWGY01000026">
    <property type="protein sequence ID" value="TVU21094.1"/>
    <property type="molecule type" value="Genomic_DNA"/>
</dbReference>
<feature type="domain" description="Plant heme peroxidase family profile" evidence="16">
    <location>
        <begin position="50"/>
        <end position="246"/>
    </location>
</feature>
<evidence type="ECO:0000256" key="1">
    <source>
        <dbReference type="ARBA" id="ARBA00000189"/>
    </source>
</evidence>
<name>A0A5J9UC89_9POAL</name>
<dbReference type="InterPro" id="IPR010255">
    <property type="entry name" value="Haem_peroxidase_sf"/>
</dbReference>
<keyword evidence="10" id="KW-0376">Hydrogen peroxide</keyword>
<dbReference type="GO" id="GO:0046872">
    <property type="term" value="F:metal ion binding"/>
    <property type="evidence" value="ECO:0007669"/>
    <property type="project" value="UniProtKB-KW"/>
</dbReference>
<dbReference type="GO" id="GO:0042744">
    <property type="term" value="P:hydrogen peroxide catabolic process"/>
    <property type="evidence" value="ECO:0007669"/>
    <property type="project" value="UniProtKB-KW"/>
</dbReference>
<proteinExistence type="inferred from homology"/>
<comment type="cofactor">
    <cofactor evidence="2">
        <name>heme b</name>
        <dbReference type="ChEBI" id="CHEBI:60344"/>
    </cofactor>
</comment>
<evidence type="ECO:0000256" key="8">
    <source>
        <dbReference type="ARBA" id="ARBA00023002"/>
    </source>
</evidence>
<feature type="binding site" evidence="11">
    <location>
        <position position="90"/>
    </location>
    <ligand>
        <name>substrate</name>
    </ligand>
</feature>